<dbReference type="GO" id="GO:0016020">
    <property type="term" value="C:membrane"/>
    <property type="evidence" value="ECO:0007669"/>
    <property type="project" value="UniProtKB-SubCell"/>
</dbReference>
<feature type="transmembrane region" description="Helical" evidence="7">
    <location>
        <begin position="424"/>
        <end position="442"/>
    </location>
</feature>
<feature type="transmembrane region" description="Helical" evidence="7">
    <location>
        <begin position="366"/>
        <end position="386"/>
    </location>
</feature>
<feature type="transmembrane region" description="Helical" evidence="7">
    <location>
        <begin position="393"/>
        <end position="412"/>
    </location>
</feature>
<reference evidence="9" key="1">
    <citation type="submission" date="2023-10" db="EMBL/GenBank/DDBJ databases">
        <authorList>
            <person name="Noh H."/>
        </authorList>
    </citation>
    <scope>NUCLEOTIDE SEQUENCE</scope>
    <source>
        <strain evidence="9">DUCC4014</strain>
    </source>
</reference>
<name>A0AAF0Y8V1_9TREE</name>
<keyword evidence="4 7" id="KW-1133">Transmembrane helix</keyword>
<dbReference type="PANTHER" id="PTHR43791:SF64">
    <property type="entry name" value="MAJOR FACILITATOR SUPERFAMILY (MFS) PROFILE DOMAIN-CONTAINING PROTEIN"/>
    <property type="match status" value="1"/>
</dbReference>
<dbReference type="Proteomes" id="UP000827549">
    <property type="component" value="Chromosome 4"/>
</dbReference>
<organism evidence="9 10">
    <name type="scientific">Vanrija pseudolonga</name>
    <dbReference type="NCBI Taxonomy" id="143232"/>
    <lineage>
        <taxon>Eukaryota</taxon>
        <taxon>Fungi</taxon>
        <taxon>Dikarya</taxon>
        <taxon>Basidiomycota</taxon>
        <taxon>Agaricomycotina</taxon>
        <taxon>Tremellomycetes</taxon>
        <taxon>Trichosporonales</taxon>
        <taxon>Trichosporonaceae</taxon>
        <taxon>Vanrija</taxon>
    </lineage>
</organism>
<dbReference type="InterPro" id="IPR036259">
    <property type="entry name" value="MFS_trans_sf"/>
</dbReference>
<evidence type="ECO:0000256" key="2">
    <source>
        <dbReference type="ARBA" id="ARBA00022448"/>
    </source>
</evidence>
<evidence type="ECO:0000256" key="5">
    <source>
        <dbReference type="ARBA" id="ARBA00023136"/>
    </source>
</evidence>
<dbReference type="EMBL" id="CP086717">
    <property type="protein sequence ID" value="WOO82338.1"/>
    <property type="molecule type" value="Genomic_DNA"/>
</dbReference>
<evidence type="ECO:0000256" key="3">
    <source>
        <dbReference type="ARBA" id="ARBA00022692"/>
    </source>
</evidence>
<dbReference type="RefSeq" id="XP_062628370.1">
    <property type="nucleotide sequence ID" value="XM_062772386.1"/>
</dbReference>
<dbReference type="InterPro" id="IPR020846">
    <property type="entry name" value="MFS_dom"/>
</dbReference>
<proteinExistence type="predicted"/>
<keyword evidence="10" id="KW-1185">Reference proteome</keyword>
<feature type="domain" description="Major facilitator superfamily (MFS) profile" evidence="8">
    <location>
        <begin position="58"/>
        <end position="512"/>
    </location>
</feature>
<dbReference type="Pfam" id="PF07690">
    <property type="entry name" value="MFS_1"/>
    <property type="match status" value="1"/>
</dbReference>
<gene>
    <name evidence="9" type="primary">FEN2_1</name>
    <name evidence="9" type="ORF">LOC62_04G005832</name>
</gene>
<evidence type="ECO:0000256" key="6">
    <source>
        <dbReference type="SAM" id="MobiDB-lite"/>
    </source>
</evidence>
<feature type="transmembrane region" description="Helical" evidence="7">
    <location>
        <begin position="187"/>
        <end position="208"/>
    </location>
</feature>
<sequence>MSTEKQHALALQREESKKSSLAQGADVDITPVLESYDDLSAEEKRAERNFVWRLDLVFISIGWLSYVFKYLDQTNISNAYVSGMKEEIHIVGNQVSGTACGTRAAPLRWLRLLARRTLADARVLAQYNYFTTLFNAGYIVMLYPSCVLISHFGPSVWLPGCELVWGVLTCTLSTAQNYKTVYGLRFLIGLAEGSAWPGYITLISQWYLPHEVAFRMALFNCAQPVGAMLSGALQGALSTNLENALGRSGWRWAFIVNGVMTIFIALLAFFCLPGYPERPNPLARWYLGDKQIKIALARNRRVHRAPQRGITGKTFLRALTFWPLWLIALAWSWGGNTTPANYYNLWLKSLKLPNGHARYSVAMLNYLPIIGQALQLVTQLLLTFASDLTGKRLPWLLVHAAINIASEVILVIRPANRHTYMAGWYLNYCGAAATMILAAWGSGYLQDEPEVRTILFATGTVFSYIQNAFLPIAAFPASEAPNWRIGAKVYLGAMVGSTLLFIIIYFLFRRVDRIREEKAKRGEKDEDSRSLRFWVY</sequence>
<keyword evidence="3 7" id="KW-0812">Transmembrane</keyword>
<evidence type="ECO:0000256" key="1">
    <source>
        <dbReference type="ARBA" id="ARBA00004141"/>
    </source>
</evidence>
<dbReference type="SUPFAM" id="SSF103473">
    <property type="entry name" value="MFS general substrate transporter"/>
    <property type="match status" value="1"/>
</dbReference>
<accession>A0AAF0Y8V1</accession>
<feature type="transmembrane region" description="Helical" evidence="7">
    <location>
        <begin position="489"/>
        <end position="508"/>
    </location>
</feature>
<protein>
    <submittedName>
        <fullName evidence="9">Pantothenate transporter FEN2</fullName>
    </submittedName>
</protein>
<dbReference type="PANTHER" id="PTHR43791">
    <property type="entry name" value="PERMEASE-RELATED"/>
    <property type="match status" value="1"/>
</dbReference>
<evidence type="ECO:0000256" key="7">
    <source>
        <dbReference type="SAM" id="Phobius"/>
    </source>
</evidence>
<dbReference type="PROSITE" id="PS50850">
    <property type="entry name" value="MFS"/>
    <property type="match status" value="1"/>
</dbReference>
<evidence type="ECO:0000256" key="4">
    <source>
        <dbReference type="ARBA" id="ARBA00022989"/>
    </source>
</evidence>
<feature type="transmembrane region" description="Helical" evidence="7">
    <location>
        <begin position="252"/>
        <end position="275"/>
    </location>
</feature>
<feature type="compositionally biased region" description="Basic and acidic residues" evidence="6">
    <location>
        <begin position="1"/>
        <end position="18"/>
    </location>
</feature>
<evidence type="ECO:0000313" key="9">
    <source>
        <dbReference type="EMBL" id="WOO82338.1"/>
    </source>
</evidence>
<dbReference type="AlphaFoldDB" id="A0AAF0Y8V1"/>
<feature type="transmembrane region" description="Helical" evidence="7">
    <location>
        <begin position="314"/>
        <end position="334"/>
    </location>
</feature>
<feature type="transmembrane region" description="Helical" evidence="7">
    <location>
        <begin position="454"/>
        <end position="477"/>
    </location>
</feature>
<comment type="subcellular location">
    <subcellularLocation>
        <location evidence="1">Membrane</location>
        <topology evidence="1">Multi-pass membrane protein</topology>
    </subcellularLocation>
</comment>
<dbReference type="GO" id="GO:0022857">
    <property type="term" value="F:transmembrane transporter activity"/>
    <property type="evidence" value="ECO:0007669"/>
    <property type="project" value="InterPro"/>
</dbReference>
<feature type="region of interest" description="Disordered" evidence="6">
    <location>
        <begin position="1"/>
        <end position="23"/>
    </location>
</feature>
<feature type="transmembrane region" description="Helical" evidence="7">
    <location>
        <begin position="127"/>
        <end position="150"/>
    </location>
</feature>
<evidence type="ECO:0000259" key="8">
    <source>
        <dbReference type="PROSITE" id="PS50850"/>
    </source>
</evidence>
<evidence type="ECO:0000313" key="10">
    <source>
        <dbReference type="Proteomes" id="UP000827549"/>
    </source>
</evidence>
<dbReference type="InterPro" id="IPR011701">
    <property type="entry name" value="MFS"/>
</dbReference>
<dbReference type="GeneID" id="87809060"/>
<dbReference type="Gene3D" id="1.20.1250.20">
    <property type="entry name" value="MFS general substrate transporter like domains"/>
    <property type="match status" value="1"/>
</dbReference>
<keyword evidence="2" id="KW-0813">Transport</keyword>
<keyword evidence="5 7" id="KW-0472">Membrane</keyword>